<dbReference type="InterPro" id="IPR005646">
    <property type="entry name" value="FapA"/>
</dbReference>
<dbReference type="InterPro" id="IPR036145">
    <property type="entry name" value="MinC_C_sf"/>
</dbReference>
<dbReference type="GO" id="GO:0000902">
    <property type="term" value="P:cell morphogenesis"/>
    <property type="evidence" value="ECO:0007669"/>
    <property type="project" value="InterPro"/>
</dbReference>
<protein>
    <submittedName>
        <fullName evidence="3">DUF342 domain-containing protein</fullName>
    </submittedName>
</protein>
<keyword evidence="1" id="KW-0175">Coiled coil</keyword>
<dbReference type="InterPro" id="IPR046866">
    <property type="entry name" value="FapA_N"/>
</dbReference>
<sequence>MFKLAHNGNILLNVAEFQPPSAAFVIEALEKSPFADCDIDHDAINQFFKNETKENVLVVGKKVDAVFSVSISDDKMEALATLVTAKGGKLVSLEEAKREIVKAGVTRGYKQAFLEDVLSQQFEASPGTEISGIVAKGRSPVDGLPAKLLPHVQTLKERLKTPKLREDGTVDMRDFGALASVAPGTVLVTQRPATPGKEGFTVTGDTIEAKPGASFQLMAGEGTQISPHNPLELIATIAGCPSDINNGMRVDDIFTIADVTVKSGHVDFNGSVIVTHNVEPGMRIHAKGDITVMGSVESGEIVAGGNIEIRQAAIGHVTGNEEDHDLSCKIIAKGDVHLSHGQYVYVEGENIFFDKQSNHCNIKAKKLIQVGQPDNPKGKLIGGHILDGQMLIAGEIGSESGAKMSITLAAEGQVLTDKTDKCLKDLAKTDEQLDTLQQAIEKADQVKDATKKKLLLEKIGATQLHYCQMSEQLEHKLSELDHHLHDLVDNAKIAANTALHPGIEVRIFDKFLRTTRSYPPCSVMLQDGKLEVVFKTT</sequence>
<dbReference type="Proteomes" id="UP000664904">
    <property type="component" value="Chromosome"/>
</dbReference>
<dbReference type="KEGG" id="pxi:J5O05_12475"/>
<name>A0A975DGD1_9GAMM</name>
<gene>
    <name evidence="3" type="ORF">J5O05_12475</name>
</gene>
<dbReference type="RefSeq" id="WP_208842314.1">
    <property type="nucleotide sequence ID" value="NZ_CP072133.1"/>
</dbReference>
<proteinExistence type="predicted"/>
<evidence type="ECO:0000259" key="2">
    <source>
        <dbReference type="Pfam" id="PF20250"/>
    </source>
</evidence>
<reference evidence="3" key="1">
    <citation type="submission" date="2021-03" db="EMBL/GenBank/DDBJ databases">
        <title>Complete Genome of Pseudoalteromonas xiamenensis STKMTI.2, a new potential marine bacterium producing anti-Vibrio compounds.</title>
        <authorList>
            <person name="Handayani D.P."/>
            <person name="Isnansetyo A."/>
            <person name="Istiqomah I."/>
            <person name="Jumina J."/>
        </authorList>
    </citation>
    <scope>NUCLEOTIDE SEQUENCE</scope>
    <source>
        <strain evidence="3">STKMTI.2</strain>
    </source>
</reference>
<dbReference type="PANTHER" id="PTHR38032">
    <property type="entry name" value="POLYMERASE-RELATED"/>
    <property type="match status" value="1"/>
</dbReference>
<dbReference type="Gene3D" id="2.160.20.70">
    <property type="match status" value="1"/>
</dbReference>
<accession>A0A975DGD1</accession>
<dbReference type="Pfam" id="PF20250">
    <property type="entry name" value="FapA_N"/>
    <property type="match status" value="1"/>
</dbReference>
<evidence type="ECO:0000313" key="4">
    <source>
        <dbReference type="Proteomes" id="UP000664904"/>
    </source>
</evidence>
<organism evidence="3 4">
    <name type="scientific">Pseudoalteromonas xiamenensis</name>
    <dbReference type="NCBI Taxonomy" id="882626"/>
    <lineage>
        <taxon>Bacteria</taxon>
        <taxon>Pseudomonadati</taxon>
        <taxon>Pseudomonadota</taxon>
        <taxon>Gammaproteobacteria</taxon>
        <taxon>Alteromonadales</taxon>
        <taxon>Pseudoalteromonadaceae</taxon>
        <taxon>Pseudoalteromonas</taxon>
    </lineage>
</organism>
<keyword evidence="4" id="KW-1185">Reference proteome</keyword>
<feature type="domain" description="Flagellar Assembly Protein A N-terminal region" evidence="2">
    <location>
        <begin position="67"/>
        <end position="245"/>
    </location>
</feature>
<dbReference type="EMBL" id="CP072133">
    <property type="protein sequence ID" value="QTH70730.1"/>
    <property type="molecule type" value="Genomic_DNA"/>
</dbReference>
<evidence type="ECO:0000256" key="1">
    <source>
        <dbReference type="SAM" id="Coils"/>
    </source>
</evidence>
<evidence type="ECO:0000313" key="3">
    <source>
        <dbReference type="EMBL" id="QTH70730.1"/>
    </source>
</evidence>
<feature type="coiled-coil region" evidence="1">
    <location>
        <begin position="426"/>
        <end position="490"/>
    </location>
</feature>
<dbReference type="AlphaFoldDB" id="A0A975DGD1"/>
<dbReference type="InterPro" id="IPR046865">
    <property type="entry name" value="FapA_b_solenoid"/>
</dbReference>
<dbReference type="PANTHER" id="PTHR38032:SF1">
    <property type="entry name" value="RNA-BINDING PROTEIN KHPB N-TERMINAL DOMAIN-CONTAINING PROTEIN"/>
    <property type="match status" value="1"/>
</dbReference>
<dbReference type="InterPro" id="IPR016098">
    <property type="entry name" value="CAP/MinC_C"/>
</dbReference>
<dbReference type="SUPFAM" id="SSF63848">
    <property type="entry name" value="Cell-division inhibitor MinC, C-terminal domain"/>
    <property type="match status" value="1"/>
</dbReference>
<dbReference type="Pfam" id="PF03961">
    <property type="entry name" value="FapA"/>
    <property type="match status" value="1"/>
</dbReference>